<keyword evidence="3" id="KW-1185">Reference proteome</keyword>
<feature type="region of interest" description="Disordered" evidence="1">
    <location>
        <begin position="72"/>
        <end position="136"/>
    </location>
</feature>
<dbReference type="EMBL" id="JARK01001346">
    <property type="protein sequence ID" value="EYC26835.1"/>
    <property type="molecule type" value="Genomic_DNA"/>
</dbReference>
<sequence length="136" mass="15439">MNTILQVYFYNYFNSFNATLKKLWESSKHFNKHKSHTRCLMRVYYGCNIPALVPTTTTEAISTTAAWSLTVDGNDTNENDTTSDHENATTGLHSEHMGKLKVSLKTKPPKVAEAQHGRKERKPNVQITQNNLARDV</sequence>
<feature type="compositionally biased region" description="Polar residues" evidence="1">
    <location>
        <begin position="125"/>
        <end position="136"/>
    </location>
</feature>
<dbReference type="AlphaFoldDB" id="A0A016VHD0"/>
<dbReference type="Proteomes" id="UP000024635">
    <property type="component" value="Unassembled WGS sequence"/>
</dbReference>
<evidence type="ECO:0000256" key="1">
    <source>
        <dbReference type="SAM" id="MobiDB-lite"/>
    </source>
</evidence>
<protein>
    <submittedName>
        <fullName evidence="2">Uncharacterized protein</fullName>
    </submittedName>
</protein>
<organism evidence="2 3">
    <name type="scientific">Ancylostoma ceylanicum</name>
    <dbReference type="NCBI Taxonomy" id="53326"/>
    <lineage>
        <taxon>Eukaryota</taxon>
        <taxon>Metazoa</taxon>
        <taxon>Ecdysozoa</taxon>
        <taxon>Nematoda</taxon>
        <taxon>Chromadorea</taxon>
        <taxon>Rhabditida</taxon>
        <taxon>Rhabditina</taxon>
        <taxon>Rhabditomorpha</taxon>
        <taxon>Strongyloidea</taxon>
        <taxon>Ancylostomatidae</taxon>
        <taxon>Ancylostomatinae</taxon>
        <taxon>Ancylostoma</taxon>
    </lineage>
</organism>
<feature type="compositionally biased region" description="Basic and acidic residues" evidence="1">
    <location>
        <begin position="82"/>
        <end position="98"/>
    </location>
</feature>
<evidence type="ECO:0000313" key="2">
    <source>
        <dbReference type="EMBL" id="EYC26835.1"/>
    </source>
</evidence>
<dbReference type="OrthoDB" id="6278596at2759"/>
<gene>
    <name evidence="2" type="primary">Acey_s0010.g987</name>
    <name evidence="2" type="synonym">Acey-B0412.3</name>
    <name evidence="2" type="ORF">Y032_0010g987</name>
</gene>
<name>A0A016VHD0_9BILA</name>
<reference evidence="3" key="1">
    <citation type="journal article" date="2015" name="Nat. Genet.">
        <title>The genome and transcriptome of the zoonotic hookworm Ancylostoma ceylanicum identify infection-specific gene families.</title>
        <authorList>
            <person name="Schwarz E.M."/>
            <person name="Hu Y."/>
            <person name="Antoshechkin I."/>
            <person name="Miller M.M."/>
            <person name="Sternberg P.W."/>
            <person name="Aroian R.V."/>
        </authorList>
    </citation>
    <scope>NUCLEOTIDE SEQUENCE</scope>
    <source>
        <strain evidence="3">HY135</strain>
    </source>
</reference>
<evidence type="ECO:0000313" key="3">
    <source>
        <dbReference type="Proteomes" id="UP000024635"/>
    </source>
</evidence>
<accession>A0A016VHD0</accession>
<comment type="caution">
    <text evidence="2">The sequence shown here is derived from an EMBL/GenBank/DDBJ whole genome shotgun (WGS) entry which is preliminary data.</text>
</comment>
<proteinExistence type="predicted"/>